<evidence type="ECO:0000256" key="6">
    <source>
        <dbReference type="SAM" id="MobiDB-lite"/>
    </source>
</evidence>
<sequence length="180" mass="20127">MKPKISDFGLARIFAKDEHEVNTGKVVGTYGYVPPEYVKKGLYSANSDVYSFGVLLLQMISGKKTEQYYGVDEDLNLKDYLWKEVEGMEFVDPSLDDTSSPCKLMRCFQVALLCVEQNANDRPSLLEASSMLRNDNTTVGIPKKPAFSRKKVRSDEGNNSSSQLEVYSVNDVKTSQISAQ</sequence>
<dbReference type="AlphaFoldDB" id="A0AAD7QDW0"/>
<gene>
    <name evidence="8" type="ORF">O6P43_003015</name>
</gene>
<evidence type="ECO:0000256" key="2">
    <source>
        <dbReference type="ARBA" id="ARBA00022679"/>
    </source>
</evidence>
<dbReference type="SUPFAM" id="SSF56112">
    <property type="entry name" value="Protein kinase-like (PK-like)"/>
    <property type="match status" value="1"/>
</dbReference>
<evidence type="ECO:0000313" key="9">
    <source>
        <dbReference type="Proteomes" id="UP001163823"/>
    </source>
</evidence>
<keyword evidence="8" id="KW-0675">Receptor</keyword>
<evidence type="ECO:0000259" key="7">
    <source>
        <dbReference type="PROSITE" id="PS50011"/>
    </source>
</evidence>
<evidence type="ECO:0000256" key="1">
    <source>
        <dbReference type="ARBA" id="ARBA00022527"/>
    </source>
</evidence>
<keyword evidence="2" id="KW-0808">Transferase</keyword>
<dbReference type="PANTHER" id="PTHR27002:SF1038">
    <property type="entry name" value="G-TYPE LECTIN S-RECEPTOR-LIKE SERINE_THREONINE-PROTEIN KINASE CES101"/>
    <property type="match status" value="1"/>
</dbReference>
<dbReference type="GO" id="GO:0005886">
    <property type="term" value="C:plasma membrane"/>
    <property type="evidence" value="ECO:0007669"/>
    <property type="project" value="TreeGrafter"/>
</dbReference>
<proteinExistence type="predicted"/>
<evidence type="ECO:0000256" key="3">
    <source>
        <dbReference type="ARBA" id="ARBA00022741"/>
    </source>
</evidence>
<dbReference type="KEGG" id="qsa:O6P43_003015"/>
<dbReference type="Proteomes" id="UP001163823">
    <property type="component" value="Chromosome 2"/>
</dbReference>
<keyword evidence="9" id="KW-1185">Reference proteome</keyword>
<dbReference type="PANTHER" id="PTHR27002">
    <property type="entry name" value="RECEPTOR-LIKE SERINE/THREONINE-PROTEIN KINASE SD1-8"/>
    <property type="match status" value="1"/>
</dbReference>
<dbReference type="EMBL" id="JARAOO010000002">
    <property type="protein sequence ID" value="KAJ7979637.1"/>
    <property type="molecule type" value="Genomic_DNA"/>
</dbReference>
<dbReference type="Pfam" id="PF00069">
    <property type="entry name" value="Pkinase"/>
    <property type="match status" value="1"/>
</dbReference>
<dbReference type="Gene3D" id="1.10.510.10">
    <property type="entry name" value="Transferase(Phosphotransferase) domain 1"/>
    <property type="match status" value="1"/>
</dbReference>
<keyword evidence="4 8" id="KW-0418">Kinase</keyword>
<feature type="region of interest" description="Disordered" evidence="6">
    <location>
        <begin position="136"/>
        <end position="167"/>
    </location>
</feature>
<organism evidence="8 9">
    <name type="scientific">Quillaja saponaria</name>
    <name type="common">Soap bark tree</name>
    <dbReference type="NCBI Taxonomy" id="32244"/>
    <lineage>
        <taxon>Eukaryota</taxon>
        <taxon>Viridiplantae</taxon>
        <taxon>Streptophyta</taxon>
        <taxon>Embryophyta</taxon>
        <taxon>Tracheophyta</taxon>
        <taxon>Spermatophyta</taxon>
        <taxon>Magnoliopsida</taxon>
        <taxon>eudicotyledons</taxon>
        <taxon>Gunneridae</taxon>
        <taxon>Pentapetalae</taxon>
        <taxon>rosids</taxon>
        <taxon>fabids</taxon>
        <taxon>Fabales</taxon>
        <taxon>Quillajaceae</taxon>
        <taxon>Quillaja</taxon>
    </lineage>
</organism>
<dbReference type="PROSITE" id="PS50011">
    <property type="entry name" value="PROTEIN_KINASE_DOM"/>
    <property type="match status" value="1"/>
</dbReference>
<accession>A0AAD7QDW0</accession>
<keyword evidence="5" id="KW-0067">ATP-binding</keyword>
<feature type="compositionally biased region" description="Polar residues" evidence="6">
    <location>
        <begin position="157"/>
        <end position="167"/>
    </location>
</feature>
<evidence type="ECO:0000256" key="5">
    <source>
        <dbReference type="ARBA" id="ARBA00022840"/>
    </source>
</evidence>
<dbReference type="InterPro" id="IPR011009">
    <property type="entry name" value="Kinase-like_dom_sf"/>
</dbReference>
<keyword evidence="1" id="KW-0723">Serine/threonine-protein kinase</keyword>
<feature type="domain" description="Protein kinase" evidence="7">
    <location>
        <begin position="1"/>
        <end position="139"/>
    </location>
</feature>
<dbReference type="GO" id="GO:0004674">
    <property type="term" value="F:protein serine/threonine kinase activity"/>
    <property type="evidence" value="ECO:0007669"/>
    <property type="project" value="UniProtKB-KW"/>
</dbReference>
<evidence type="ECO:0000313" key="8">
    <source>
        <dbReference type="EMBL" id="KAJ7979637.1"/>
    </source>
</evidence>
<dbReference type="GO" id="GO:0005524">
    <property type="term" value="F:ATP binding"/>
    <property type="evidence" value="ECO:0007669"/>
    <property type="project" value="UniProtKB-KW"/>
</dbReference>
<dbReference type="InterPro" id="IPR000719">
    <property type="entry name" value="Prot_kinase_dom"/>
</dbReference>
<comment type="caution">
    <text evidence="8">The sequence shown here is derived from an EMBL/GenBank/DDBJ whole genome shotgun (WGS) entry which is preliminary data.</text>
</comment>
<keyword evidence="3" id="KW-0547">Nucleotide-binding</keyword>
<reference evidence="8" key="1">
    <citation type="journal article" date="2023" name="Science">
        <title>Elucidation of the pathway for biosynthesis of saponin adjuvants from the soapbark tree.</title>
        <authorList>
            <person name="Reed J."/>
            <person name="Orme A."/>
            <person name="El-Demerdash A."/>
            <person name="Owen C."/>
            <person name="Martin L.B.B."/>
            <person name="Misra R.C."/>
            <person name="Kikuchi S."/>
            <person name="Rejzek M."/>
            <person name="Martin A.C."/>
            <person name="Harkess A."/>
            <person name="Leebens-Mack J."/>
            <person name="Louveau T."/>
            <person name="Stephenson M.J."/>
            <person name="Osbourn A."/>
        </authorList>
    </citation>
    <scope>NUCLEOTIDE SEQUENCE</scope>
    <source>
        <strain evidence="8">S10</strain>
    </source>
</reference>
<protein>
    <submittedName>
        <fullName evidence="8">Receptor-like kinase</fullName>
    </submittedName>
</protein>
<evidence type="ECO:0000256" key="4">
    <source>
        <dbReference type="ARBA" id="ARBA00022777"/>
    </source>
</evidence>
<name>A0AAD7QDW0_QUISA</name>